<evidence type="ECO:0000313" key="3">
    <source>
        <dbReference type="Proteomes" id="UP000037696"/>
    </source>
</evidence>
<feature type="region of interest" description="Disordered" evidence="1">
    <location>
        <begin position="48"/>
        <end position="69"/>
    </location>
</feature>
<name>A0A0M9WFF8_9EURO</name>
<evidence type="ECO:0000256" key="1">
    <source>
        <dbReference type="SAM" id="MobiDB-lite"/>
    </source>
</evidence>
<dbReference type="Proteomes" id="UP000037696">
    <property type="component" value="Unassembled WGS sequence"/>
</dbReference>
<comment type="caution">
    <text evidence="2">The sequence shown here is derived from an EMBL/GenBank/DDBJ whole genome shotgun (WGS) entry which is preliminary data.</text>
</comment>
<gene>
    <name evidence="2" type="ORF">ACN38_g6299</name>
</gene>
<sequence length="69" mass="7398">MIHATATFPPESSPPTLLIRSIAVNRSSLSKLIKNSVTGNPLNTSVLARNEEIQGGSSVRLMPPPQDKM</sequence>
<protein>
    <submittedName>
        <fullName evidence="2">Uncharacterized protein</fullName>
    </submittedName>
</protein>
<organism evidence="2 3">
    <name type="scientific">Penicillium nordicum</name>
    <dbReference type="NCBI Taxonomy" id="229535"/>
    <lineage>
        <taxon>Eukaryota</taxon>
        <taxon>Fungi</taxon>
        <taxon>Dikarya</taxon>
        <taxon>Ascomycota</taxon>
        <taxon>Pezizomycotina</taxon>
        <taxon>Eurotiomycetes</taxon>
        <taxon>Eurotiomycetidae</taxon>
        <taxon>Eurotiales</taxon>
        <taxon>Aspergillaceae</taxon>
        <taxon>Penicillium</taxon>
    </lineage>
</organism>
<keyword evidence="3" id="KW-1185">Reference proteome</keyword>
<reference evidence="2 3" key="1">
    <citation type="submission" date="2015-08" db="EMBL/GenBank/DDBJ databases">
        <title>Genome sequencing of Penicillium nordicum.</title>
        <authorList>
            <person name="Nguyen H.D."/>
            <person name="Seifert K.A."/>
        </authorList>
    </citation>
    <scope>NUCLEOTIDE SEQUENCE [LARGE SCALE GENOMIC DNA]</scope>
    <source>
        <strain evidence="2 3">DAOMC 185683</strain>
    </source>
</reference>
<proteinExistence type="predicted"/>
<accession>A0A0M9WFF8</accession>
<dbReference type="AlphaFoldDB" id="A0A0M9WFF8"/>
<dbReference type="EMBL" id="LHQQ01000096">
    <property type="protein sequence ID" value="KOS42812.1"/>
    <property type="molecule type" value="Genomic_DNA"/>
</dbReference>
<evidence type="ECO:0000313" key="2">
    <source>
        <dbReference type="EMBL" id="KOS42812.1"/>
    </source>
</evidence>